<dbReference type="Pfam" id="PF19572">
    <property type="entry name" value="PorV"/>
    <property type="match status" value="1"/>
</dbReference>
<gene>
    <name evidence="2" type="ORF">ENL21_04185</name>
</gene>
<dbReference type="InterPro" id="IPR045741">
    <property type="entry name" value="PorV"/>
</dbReference>
<dbReference type="SUPFAM" id="SSF56935">
    <property type="entry name" value="Porins"/>
    <property type="match status" value="1"/>
</dbReference>
<proteinExistence type="predicted"/>
<organism evidence="2">
    <name type="scientific">Caldithrix abyssi</name>
    <dbReference type="NCBI Taxonomy" id="187145"/>
    <lineage>
        <taxon>Bacteria</taxon>
        <taxon>Pseudomonadati</taxon>
        <taxon>Calditrichota</taxon>
        <taxon>Calditrichia</taxon>
        <taxon>Calditrichales</taxon>
        <taxon>Calditrichaceae</taxon>
        <taxon>Caldithrix</taxon>
    </lineage>
</organism>
<evidence type="ECO:0000259" key="1">
    <source>
        <dbReference type="Pfam" id="PF19572"/>
    </source>
</evidence>
<feature type="domain" description="Type IX secretion system protein PorV" evidence="1">
    <location>
        <begin position="25"/>
        <end position="162"/>
    </location>
</feature>
<comment type="caution">
    <text evidence="2">The sequence shown here is derived from an EMBL/GenBank/DDBJ whole genome shotgun (WGS) entry which is preliminary data.</text>
</comment>
<reference evidence="2" key="1">
    <citation type="journal article" date="2020" name="mSystems">
        <title>Genome- and Community-Level Interaction Insights into Carbon Utilization and Element Cycling Functions of Hydrothermarchaeota in Hydrothermal Sediment.</title>
        <authorList>
            <person name="Zhou Z."/>
            <person name="Liu Y."/>
            <person name="Xu W."/>
            <person name="Pan J."/>
            <person name="Luo Z.H."/>
            <person name="Li M."/>
        </authorList>
    </citation>
    <scope>NUCLEOTIDE SEQUENCE [LARGE SCALE GENOMIC DNA]</scope>
    <source>
        <strain evidence="2">HyVt-76</strain>
    </source>
</reference>
<dbReference type="AlphaFoldDB" id="A0A7V5LIZ1"/>
<dbReference type="NCBIfam" id="NF033709">
    <property type="entry name" value="PorV_fam"/>
    <property type="match status" value="1"/>
</dbReference>
<sequence>MKRSGNTVFLFLLLTIPLWAQTEAGLAFLKLPVDARSAAMGEAATAAARDASAAYWNPALLAGNSSKSLVLMHNAYLADIVQEFVAFQFVTGTNNLALSLNLINIPGIEIRGERPTEQPAGKTEAINLAAALSYARSVKNNWSVGLNLKYLYEKYYLEDASGYAIDLGVVKSNLFNKPLTLGLTLQNLGKMSPLQTEATKLPLLLRGGLLYRTPFILFEKPVETTFDVDYLVHDNQLRLHTGLQVSLLKNLDGRAGLLHDSDHLRYSLGFGLNYKQYQLSYAFSPYPYNLGYAHRFSLHWSF</sequence>
<accession>A0A7V5LIZ1</accession>
<evidence type="ECO:0000313" key="2">
    <source>
        <dbReference type="EMBL" id="HHE54956.1"/>
    </source>
</evidence>
<protein>
    <submittedName>
        <fullName evidence="2">PorV/PorQ family protein</fullName>
    </submittedName>
</protein>
<dbReference type="Proteomes" id="UP000886111">
    <property type="component" value="Unassembled WGS sequence"/>
</dbReference>
<dbReference type="EMBL" id="DRTD01000312">
    <property type="protein sequence ID" value="HHE54956.1"/>
    <property type="molecule type" value="Genomic_DNA"/>
</dbReference>
<name>A0A7V5LIZ1_CALAY</name>
<dbReference type="Gene3D" id="2.40.160.60">
    <property type="entry name" value="Outer membrane protein transport protein (OMPP1/FadL/TodX)"/>
    <property type="match status" value="1"/>
</dbReference>